<name>A0A314XXZ6_PRUYE</name>
<accession>A0A314XXZ6</accession>
<protein>
    <submittedName>
        <fullName evidence="3">Uncharacterized protein</fullName>
    </submittedName>
</protein>
<sequence length="255" mass="29059">MIMDRSNDEDQKLVAVPKKYSNKYLFYLGQLLMKRTLKLLLSVSLLSLFLVCYSSSSGFCLFPYSFTEFNVYFSTLLFSIFTRALERKYMFLVCNGILAFLAKTTTSKSNDNSCTCSFSCSTTSINNHESHDESLDQDAIAYAAGEDEGELPTIKEEEEEEEEDGDGQQEELKNGTLLQAEEIPQAFSAEEKGGGSESLIKQREEEMDTPELETNHVNDYLATTSTYELNKKFEEFIRKMKEEIRIEAQRQPIAV</sequence>
<evidence type="ECO:0000313" key="4">
    <source>
        <dbReference type="Proteomes" id="UP000250321"/>
    </source>
</evidence>
<feature type="transmembrane region" description="Helical" evidence="2">
    <location>
        <begin position="39"/>
        <end position="56"/>
    </location>
</feature>
<feature type="compositionally biased region" description="Basic and acidic residues" evidence="1">
    <location>
        <begin position="189"/>
        <end position="204"/>
    </location>
</feature>
<dbReference type="PANTHER" id="PTHR34947">
    <property type="entry name" value="TRANSMEMBRANE PROTEIN"/>
    <property type="match status" value="1"/>
</dbReference>
<keyword evidence="2" id="KW-0812">Transmembrane</keyword>
<comment type="caution">
    <text evidence="3">The sequence shown here is derived from an EMBL/GenBank/DDBJ whole genome shotgun (WGS) entry which is preliminary data.</text>
</comment>
<proteinExistence type="predicted"/>
<dbReference type="EMBL" id="PJQY01002126">
    <property type="protein sequence ID" value="PQP96263.1"/>
    <property type="molecule type" value="Genomic_DNA"/>
</dbReference>
<keyword evidence="2" id="KW-0472">Membrane</keyword>
<evidence type="ECO:0000256" key="2">
    <source>
        <dbReference type="SAM" id="Phobius"/>
    </source>
</evidence>
<organism evidence="3 4">
    <name type="scientific">Prunus yedoensis var. nudiflora</name>
    <dbReference type="NCBI Taxonomy" id="2094558"/>
    <lineage>
        <taxon>Eukaryota</taxon>
        <taxon>Viridiplantae</taxon>
        <taxon>Streptophyta</taxon>
        <taxon>Embryophyta</taxon>
        <taxon>Tracheophyta</taxon>
        <taxon>Spermatophyta</taxon>
        <taxon>Magnoliopsida</taxon>
        <taxon>eudicotyledons</taxon>
        <taxon>Gunneridae</taxon>
        <taxon>Pentapetalae</taxon>
        <taxon>rosids</taxon>
        <taxon>fabids</taxon>
        <taxon>Rosales</taxon>
        <taxon>Rosaceae</taxon>
        <taxon>Amygdaloideae</taxon>
        <taxon>Amygdaleae</taxon>
        <taxon>Prunus</taxon>
    </lineage>
</organism>
<dbReference type="AlphaFoldDB" id="A0A314XXZ6"/>
<dbReference type="Proteomes" id="UP000250321">
    <property type="component" value="Unassembled WGS sequence"/>
</dbReference>
<reference evidence="3 4" key="1">
    <citation type="submission" date="2018-02" db="EMBL/GenBank/DDBJ databases">
        <title>Draft genome of wild Prunus yedoensis var. nudiflora.</title>
        <authorList>
            <person name="Baek S."/>
            <person name="Kim J.-H."/>
            <person name="Choi K."/>
            <person name="Kim G.-B."/>
            <person name="Cho A."/>
            <person name="Jang H."/>
            <person name="Shin C.-H."/>
            <person name="Yu H.-J."/>
            <person name="Mun J.-H."/>
        </authorList>
    </citation>
    <scope>NUCLEOTIDE SEQUENCE [LARGE SCALE GENOMIC DNA]</scope>
    <source>
        <strain evidence="4">cv. Jeju island</strain>
        <tissue evidence="3">Leaf</tissue>
    </source>
</reference>
<dbReference type="PANTHER" id="PTHR34947:SF4">
    <property type="entry name" value="TRANSMEMBRANE PROTEIN"/>
    <property type="match status" value="1"/>
</dbReference>
<dbReference type="OrthoDB" id="1165271at2759"/>
<feature type="region of interest" description="Disordered" evidence="1">
    <location>
        <begin position="185"/>
        <end position="219"/>
    </location>
</feature>
<evidence type="ECO:0000256" key="1">
    <source>
        <dbReference type="SAM" id="MobiDB-lite"/>
    </source>
</evidence>
<gene>
    <name evidence="3" type="ORF">Pyn_29069</name>
</gene>
<keyword evidence="2" id="KW-1133">Transmembrane helix</keyword>
<evidence type="ECO:0000313" key="3">
    <source>
        <dbReference type="EMBL" id="PQP96263.1"/>
    </source>
</evidence>
<keyword evidence="4" id="KW-1185">Reference proteome</keyword>